<dbReference type="SUPFAM" id="SSF103481">
    <property type="entry name" value="Multidrug resistance efflux transporter EmrE"/>
    <property type="match status" value="1"/>
</dbReference>
<protein>
    <submittedName>
        <fullName evidence="2">Uncharacterized protein</fullName>
    </submittedName>
</protein>
<reference evidence="2 3" key="1">
    <citation type="submission" date="2017-09" db="EMBL/GenBank/DDBJ databases">
        <title>Depth-based differentiation of microbial function through sediment-hosted aquifers and enrichment of novel symbionts in the deep terrestrial subsurface.</title>
        <authorList>
            <person name="Probst A.J."/>
            <person name="Ladd B."/>
            <person name="Jarett J.K."/>
            <person name="Geller-Mcgrath D.E."/>
            <person name="Sieber C.M."/>
            <person name="Emerson J.B."/>
            <person name="Anantharaman K."/>
            <person name="Thomas B.C."/>
            <person name="Malmstrom R."/>
            <person name="Stieglmeier M."/>
            <person name="Klingl A."/>
            <person name="Woyke T."/>
            <person name="Ryan C.M."/>
            <person name="Banfield J.F."/>
        </authorList>
    </citation>
    <scope>NUCLEOTIDE SEQUENCE [LARGE SCALE GENOMIC DNA]</scope>
    <source>
        <strain evidence="2">CG10_big_fil_rev_8_21_14_0_10_45_14</strain>
    </source>
</reference>
<organism evidence="2 3">
    <name type="scientific">Candidatus Vogelbacteria bacterium CG10_big_fil_rev_8_21_14_0_10_45_14</name>
    <dbReference type="NCBI Taxonomy" id="1975042"/>
    <lineage>
        <taxon>Bacteria</taxon>
        <taxon>Candidatus Vogeliibacteriota</taxon>
    </lineage>
</organism>
<evidence type="ECO:0000313" key="2">
    <source>
        <dbReference type="EMBL" id="PIR46796.1"/>
    </source>
</evidence>
<evidence type="ECO:0000313" key="3">
    <source>
        <dbReference type="Proteomes" id="UP000230833"/>
    </source>
</evidence>
<feature type="transmembrane region" description="Helical" evidence="1">
    <location>
        <begin position="71"/>
        <end position="90"/>
    </location>
</feature>
<accession>A0A2H0RK45</accession>
<proteinExistence type="predicted"/>
<comment type="caution">
    <text evidence="2">The sequence shown here is derived from an EMBL/GenBank/DDBJ whole genome shotgun (WGS) entry which is preliminary data.</text>
</comment>
<feature type="transmembrane region" description="Helical" evidence="1">
    <location>
        <begin position="96"/>
        <end position="114"/>
    </location>
</feature>
<name>A0A2H0RK45_9BACT</name>
<dbReference type="InterPro" id="IPR037185">
    <property type="entry name" value="EmrE-like"/>
</dbReference>
<keyword evidence="1" id="KW-1133">Transmembrane helix</keyword>
<keyword evidence="1" id="KW-0472">Membrane</keyword>
<keyword evidence="1" id="KW-0812">Transmembrane</keyword>
<evidence type="ECO:0000256" key="1">
    <source>
        <dbReference type="SAM" id="Phobius"/>
    </source>
</evidence>
<dbReference type="EMBL" id="PCYL01000028">
    <property type="protein sequence ID" value="PIR46796.1"/>
    <property type="molecule type" value="Genomic_DNA"/>
</dbReference>
<feature type="transmembrane region" description="Helical" evidence="1">
    <location>
        <begin position="29"/>
        <end position="50"/>
    </location>
</feature>
<dbReference type="AlphaFoldDB" id="A0A2H0RK45"/>
<sequence length="116" mass="12491">MASTTIALLVVLGTQVLFTASDLLARYYMGLNGFHLATFLSAWFVVYFVIRIVAMFGQLYVFSHLELGRTMALFGATSIILANGLGYLLLGELLSAGAYLGVVLTVIAFLALAFSI</sequence>
<dbReference type="Proteomes" id="UP000230833">
    <property type="component" value="Unassembled WGS sequence"/>
</dbReference>
<gene>
    <name evidence="2" type="ORF">COV07_02335</name>
</gene>